<evidence type="ECO:0000256" key="1">
    <source>
        <dbReference type="SAM" id="MobiDB-lite"/>
    </source>
</evidence>
<dbReference type="EMBL" id="MN739631">
    <property type="protein sequence ID" value="QHT17144.1"/>
    <property type="molecule type" value="Genomic_DNA"/>
</dbReference>
<feature type="region of interest" description="Disordered" evidence="1">
    <location>
        <begin position="337"/>
        <end position="381"/>
    </location>
</feature>
<accession>A0A6C0DLL4</accession>
<evidence type="ECO:0000313" key="2">
    <source>
        <dbReference type="EMBL" id="QHT17144.1"/>
    </source>
</evidence>
<feature type="compositionally biased region" description="Basic residues" evidence="1">
    <location>
        <begin position="340"/>
        <end position="381"/>
    </location>
</feature>
<dbReference type="AlphaFoldDB" id="A0A6C0DLL4"/>
<name>A0A6C0DLL4_9ZZZZ</name>
<proteinExistence type="predicted"/>
<reference evidence="2" key="1">
    <citation type="journal article" date="2020" name="Nature">
        <title>Giant virus diversity and host interactions through global metagenomics.</title>
        <authorList>
            <person name="Schulz F."/>
            <person name="Roux S."/>
            <person name="Paez-Espino D."/>
            <person name="Jungbluth S."/>
            <person name="Walsh D.A."/>
            <person name="Denef V.J."/>
            <person name="McMahon K.D."/>
            <person name="Konstantinidis K.T."/>
            <person name="Eloe-Fadrosh E.A."/>
            <person name="Kyrpides N.C."/>
            <person name="Woyke T."/>
        </authorList>
    </citation>
    <scope>NUCLEOTIDE SEQUENCE</scope>
    <source>
        <strain evidence="2">GVMAG-M-3300023174-24</strain>
    </source>
</reference>
<organism evidence="2">
    <name type="scientific">viral metagenome</name>
    <dbReference type="NCBI Taxonomy" id="1070528"/>
    <lineage>
        <taxon>unclassified sequences</taxon>
        <taxon>metagenomes</taxon>
        <taxon>organismal metagenomes</taxon>
    </lineage>
</organism>
<protein>
    <submittedName>
        <fullName evidence="2">Uncharacterized protein</fullName>
    </submittedName>
</protein>
<sequence length="381" mass="43901">MECDKNVLEIINLDKFNELINEYNEEENGEFTDFLTKCPTTGGSTKRGNMKGGAPGDTKLNKYFFTILRCLIFSVGTAEFFRSLVFLLPAEIIHELSIGFLKLLRLLLIGGCQIQIPIITDMCPMYKDLFIEFLNNMEIILIKLGPVMKNGIKLWISANSMKDIYNDSKIFYYLLNNPEFIDDVEYPVGTVFIVNKNNYPVDFVQQINTTINGDKQPNYFGTLNEDTSDMKNIPTGIKKMTYSNRRTIPVAEDIFTTSNGQRIYLHPVYTRFYINIGYLTVEYITDDEAKKLITDSIKNYEEKIKLLAIIEQNNTRLPENVIIDKITELLGYDSNTQLTKRNKTPSRGGKNKTKQKKNNRTSKKNLKIKKQKATQKRKNKC</sequence>